<sequence length="120" mass="13732">MKFYFIGMIGILFAVCFGQCVTRNNVSYNLPEAMLPHVKQEYLSRCEKGKILYDINCAGCHNTKVKGKIVIPDFTPEQLKGYELRITNARHSETLTDTTVTEEELGIIMTFLTYKKKSNK</sequence>
<comment type="caution">
    <text evidence="5">The sequence shown here is derived from an EMBL/GenBank/DDBJ whole genome shotgun (WGS) entry which is preliminary data.</text>
</comment>
<accession>A0A098LI89</accession>
<dbReference type="Proteomes" id="UP000030185">
    <property type="component" value="Unassembled WGS sequence"/>
</dbReference>
<evidence type="ECO:0000256" key="2">
    <source>
        <dbReference type="ARBA" id="ARBA00022723"/>
    </source>
</evidence>
<dbReference type="eggNOG" id="COG2010">
    <property type="taxonomic scope" value="Bacteria"/>
</dbReference>
<keyword evidence="1" id="KW-0349">Heme</keyword>
<organism evidence="5 6">
    <name type="scientific">Sporocytophaga myxococcoides</name>
    <dbReference type="NCBI Taxonomy" id="153721"/>
    <lineage>
        <taxon>Bacteria</taxon>
        <taxon>Pseudomonadati</taxon>
        <taxon>Bacteroidota</taxon>
        <taxon>Cytophagia</taxon>
        <taxon>Cytophagales</taxon>
        <taxon>Cytophagaceae</taxon>
        <taxon>Sporocytophaga</taxon>
    </lineage>
</organism>
<reference evidence="5 6" key="1">
    <citation type="submission" date="2014-09" db="EMBL/GenBank/DDBJ databases">
        <title>Sporocytophaga myxococcoides PG-01 genome sequencing.</title>
        <authorList>
            <person name="Liu L."/>
            <person name="Gao P.J."/>
            <person name="Chen G.J."/>
            <person name="Wang L.S."/>
        </authorList>
    </citation>
    <scope>NUCLEOTIDE SEQUENCE [LARGE SCALE GENOMIC DNA]</scope>
    <source>
        <strain evidence="5 6">PG-01</strain>
    </source>
</reference>
<keyword evidence="2" id="KW-0479">Metal-binding</keyword>
<dbReference type="STRING" id="153721.MYP_3423"/>
<evidence type="ECO:0000259" key="4">
    <source>
        <dbReference type="Pfam" id="PF00034"/>
    </source>
</evidence>
<dbReference type="Gene3D" id="1.10.760.10">
    <property type="entry name" value="Cytochrome c-like domain"/>
    <property type="match status" value="1"/>
</dbReference>
<dbReference type="EMBL" id="BBLT01000007">
    <property type="protein sequence ID" value="GAL86194.1"/>
    <property type="molecule type" value="Genomic_DNA"/>
</dbReference>
<proteinExistence type="predicted"/>
<dbReference type="OrthoDB" id="671561at2"/>
<dbReference type="GO" id="GO:0020037">
    <property type="term" value="F:heme binding"/>
    <property type="evidence" value="ECO:0007669"/>
    <property type="project" value="InterPro"/>
</dbReference>
<name>A0A098LI89_9BACT</name>
<dbReference type="RefSeq" id="WP_045465720.1">
    <property type="nucleotide sequence ID" value="NZ_BBLT01000007.1"/>
</dbReference>
<keyword evidence="3" id="KW-0408">Iron</keyword>
<dbReference type="InterPro" id="IPR009056">
    <property type="entry name" value="Cyt_c-like_dom"/>
</dbReference>
<evidence type="ECO:0000313" key="6">
    <source>
        <dbReference type="Proteomes" id="UP000030185"/>
    </source>
</evidence>
<feature type="domain" description="Cytochrome c" evidence="4">
    <location>
        <begin position="47"/>
        <end position="76"/>
    </location>
</feature>
<keyword evidence="6" id="KW-1185">Reference proteome</keyword>
<dbReference type="SUPFAM" id="SSF46626">
    <property type="entry name" value="Cytochrome c"/>
    <property type="match status" value="1"/>
</dbReference>
<protein>
    <recommendedName>
        <fullName evidence="4">Cytochrome c domain-containing protein</fullName>
    </recommendedName>
</protein>
<dbReference type="AlphaFoldDB" id="A0A098LI89"/>
<evidence type="ECO:0000313" key="5">
    <source>
        <dbReference type="EMBL" id="GAL86194.1"/>
    </source>
</evidence>
<evidence type="ECO:0000256" key="1">
    <source>
        <dbReference type="ARBA" id="ARBA00022617"/>
    </source>
</evidence>
<dbReference type="Pfam" id="PF00034">
    <property type="entry name" value="Cytochrom_C"/>
    <property type="match status" value="1"/>
</dbReference>
<dbReference type="GO" id="GO:0009055">
    <property type="term" value="F:electron transfer activity"/>
    <property type="evidence" value="ECO:0007669"/>
    <property type="project" value="InterPro"/>
</dbReference>
<evidence type="ECO:0000256" key="3">
    <source>
        <dbReference type="ARBA" id="ARBA00023004"/>
    </source>
</evidence>
<gene>
    <name evidence="5" type="ORF">MYP_3423</name>
</gene>
<dbReference type="InterPro" id="IPR036909">
    <property type="entry name" value="Cyt_c-like_dom_sf"/>
</dbReference>